<evidence type="ECO:0000313" key="5">
    <source>
        <dbReference type="Proteomes" id="UP000241404"/>
    </source>
</evidence>
<keyword evidence="1" id="KW-0285">Flavoprotein</keyword>
<evidence type="ECO:0000256" key="2">
    <source>
        <dbReference type="ARBA" id="ARBA00023002"/>
    </source>
</evidence>
<dbReference type="AlphaFoldDB" id="A0ABD6X577"/>
<evidence type="ECO:0000256" key="1">
    <source>
        <dbReference type="ARBA" id="ARBA00022630"/>
    </source>
</evidence>
<reference evidence="4 5" key="1">
    <citation type="submission" date="2018-03" db="EMBL/GenBank/DDBJ databases">
        <title>Whole genome sequencing of Histamine producing bacteria.</title>
        <authorList>
            <person name="Butler K."/>
        </authorList>
    </citation>
    <scope>NUCLEOTIDE SEQUENCE [LARGE SCALE GENOMIC DNA]</scope>
    <source>
        <strain evidence="4 5">BT-6</strain>
    </source>
</reference>
<dbReference type="InterPro" id="IPR003953">
    <property type="entry name" value="FAD-dep_OxRdtase_2_FAD-bd"/>
</dbReference>
<dbReference type="RefSeq" id="WP_081282935.1">
    <property type="nucleotide sequence ID" value="NZ_LZFH01000010.1"/>
</dbReference>
<organism evidence="4 5">
    <name type="scientific">Photobacterium damselae</name>
    <dbReference type="NCBI Taxonomy" id="38293"/>
    <lineage>
        <taxon>Bacteria</taxon>
        <taxon>Pseudomonadati</taxon>
        <taxon>Pseudomonadota</taxon>
        <taxon>Gammaproteobacteria</taxon>
        <taxon>Vibrionales</taxon>
        <taxon>Vibrionaceae</taxon>
        <taxon>Photobacterium</taxon>
    </lineage>
</organism>
<dbReference type="GO" id="GO:0016491">
    <property type="term" value="F:oxidoreductase activity"/>
    <property type="evidence" value="ECO:0007669"/>
    <property type="project" value="UniProtKB-KW"/>
</dbReference>
<dbReference type="Pfam" id="PF00890">
    <property type="entry name" value="FAD_binding_2"/>
    <property type="match status" value="1"/>
</dbReference>
<comment type="caution">
    <text evidence="4">The sequence shown here is derived from an EMBL/GenBank/DDBJ whole genome shotgun (WGS) entry which is preliminary data.</text>
</comment>
<sequence>MQQQLAVTKIYETEALVIGSGIAGLVSCFNLLQHGCQTVLTTDKKLAGGASFSSIKGSLGIQVTDNDAQDIELFKKI</sequence>
<proteinExistence type="predicted"/>
<accession>A0ABD6X577</accession>
<dbReference type="SUPFAM" id="SSF51905">
    <property type="entry name" value="FAD/NAD(P)-binding domain"/>
    <property type="match status" value="1"/>
</dbReference>
<gene>
    <name evidence="4" type="ORF">CTM90_08455</name>
</gene>
<protein>
    <submittedName>
        <fullName evidence="4">FAD-binding protein</fullName>
    </submittedName>
</protein>
<evidence type="ECO:0000259" key="3">
    <source>
        <dbReference type="Pfam" id="PF00890"/>
    </source>
</evidence>
<dbReference type="Gene3D" id="3.50.50.60">
    <property type="entry name" value="FAD/NAD(P)-binding domain"/>
    <property type="match status" value="1"/>
</dbReference>
<dbReference type="Proteomes" id="UP000241404">
    <property type="component" value="Unassembled WGS sequence"/>
</dbReference>
<dbReference type="EMBL" id="PYMM01000003">
    <property type="protein sequence ID" value="PSU17517.1"/>
    <property type="molecule type" value="Genomic_DNA"/>
</dbReference>
<dbReference type="InterPro" id="IPR036188">
    <property type="entry name" value="FAD/NAD-bd_sf"/>
</dbReference>
<name>A0ABD6X577_PHODM</name>
<evidence type="ECO:0000313" key="4">
    <source>
        <dbReference type="EMBL" id="PSU17517.1"/>
    </source>
</evidence>
<feature type="domain" description="FAD-dependent oxidoreductase 2 FAD-binding" evidence="3">
    <location>
        <begin position="15"/>
        <end position="67"/>
    </location>
</feature>
<keyword evidence="2" id="KW-0560">Oxidoreductase</keyword>